<evidence type="ECO:0000256" key="1">
    <source>
        <dbReference type="SAM" id="Phobius"/>
    </source>
</evidence>
<keyword evidence="1" id="KW-0812">Transmembrane</keyword>
<keyword evidence="3" id="KW-1185">Reference proteome</keyword>
<name>A0AAD3XZ34_NEPGR</name>
<sequence length="79" mass="8752">MVDDNVLWGCRVRPLAALAGLVRVPIICRRIGGLVIFGFGVLIGIELQYVSYAVMRCVELQKCLYGAVLQNAERFVVLL</sequence>
<keyword evidence="1" id="KW-1133">Transmembrane helix</keyword>
<gene>
    <name evidence="2" type="ORF">Nepgr_024761</name>
</gene>
<evidence type="ECO:0000313" key="2">
    <source>
        <dbReference type="EMBL" id="GMH22918.1"/>
    </source>
</evidence>
<dbReference type="Proteomes" id="UP001279734">
    <property type="component" value="Unassembled WGS sequence"/>
</dbReference>
<feature type="transmembrane region" description="Helical" evidence="1">
    <location>
        <begin position="31"/>
        <end position="55"/>
    </location>
</feature>
<dbReference type="AlphaFoldDB" id="A0AAD3XZ34"/>
<dbReference type="EMBL" id="BSYO01000025">
    <property type="protein sequence ID" value="GMH22918.1"/>
    <property type="molecule type" value="Genomic_DNA"/>
</dbReference>
<accession>A0AAD3XZ34</accession>
<protein>
    <submittedName>
        <fullName evidence="2">Uncharacterized protein</fullName>
    </submittedName>
</protein>
<keyword evidence="1" id="KW-0472">Membrane</keyword>
<evidence type="ECO:0000313" key="3">
    <source>
        <dbReference type="Proteomes" id="UP001279734"/>
    </source>
</evidence>
<comment type="caution">
    <text evidence="2">The sequence shown here is derived from an EMBL/GenBank/DDBJ whole genome shotgun (WGS) entry which is preliminary data.</text>
</comment>
<organism evidence="2 3">
    <name type="scientific">Nepenthes gracilis</name>
    <name type="common">Slender pitcher plant</name>
    <dbReference type="NCBI Taxonomy" id="150966"/>
    <lineage>
        <taxon>Eukaryota</taxon>
        <taxon>Viridiplantae</taxon>
        <taxon>Streptophyta</taxon>
        <taxon>Embryophyta</taxon>
        <taxon>Tracheophyta</taxon>
        <taxon>Spermatophyta</taxon>
        <taxon>Magnoliopsida</taxon>
        <taxon>eudicotyledons</taxon>
        <taxon>Gunneridae</taxon>
        <taxon>Pentapetalae</taxon>
        <taxon>Caryophyllales</taxon>
        <taxon>Nepenthaceae</taxon>
        <taxon>Nepenthes</taxon>
    </lineage>
</organism>
<proteinExistence type="predicted"/>
<reference evidence="2" key="1">
    <citation type="submission" date="2023-05" db="EMBL/GenBank/DDBJ databases">
        <title>Nepenthes gracilis genome sequencing.</title>
        <authorList>
            <person name="Fukushima K."/>
        </authorList>
    </citation>
    <scope>NUCLEOTIDE SEQUENCE</scope>
    <source>
        <strain evidence="2">SING2019-196</strain>
    </source>
</reference>